<dbReference type="Proteomes" id="UP000254808">
    <property type="component" value="Chromosome"/>
</dbReference>
<name>A0A345UKJ7_9BACT</name>
<keyword evidence="1" id="KW-0812">Transmembrane</keyword>
<sequence length="333" mass="38352">MDYTASIHSKIFTWLALTIVLLMSDMAVARQIGVQTSADTLRPGEIFELQIDFDEARRYDSVIYPDSTLFGNQFFIRNKELSRRGRRATYDLQFFGAAETNLSELHIQAVRNSDTLRYAVPSVSFEFQTVLAPQDNLRPMKPLFEFPYGIQGLIIAFLLAMLAAFSAWHLYQRYFKKPPPPPEPVREEAPPFDSPLKRLEKGINELEAGFKDESMDAETLYLRLSYIIREYYERVYAFPALEQTSTEVLQSLKHRKVMQTHYDTISGLLMTSDMVKFAGFIPEKSDTAQDLATLREACTQLRKMNAGLIQQMELEHLRRYRTNESVTKEAVPA</sequence>
<feature type="transmembrane region" description="Helical" evidence="1">
    <location>
        <begin position="148"/>
        <end position="171"/>
    </location>
</feature>
<evidence type="ECO:0000313" key="3">
    <source>
        <dbReference type="Proteomes" id="UP000254808"/>
    </source>
</evidence>
<dbReference type="EMBL" id="CP027806">
    <property type="protein sequence ID" value="AXJ00999.1"/>
    <property type="molecule type" value="Genomic_DNA"/>
</dbReference>
<keyword evidence="3" id="KW-1185">Reference proteome</keyword>
<organism evidence="2 3">
    <name type="scientific">Cyclonatronum proteinivorum</name>
    <dbReference type="NCBI Taxonomy" id="1457365"/>
    <lineage>
        <taxon>Bacteria</taxon>
        <taxon>Pseudomonadati</taxon>
        <taxon>Balneolota</taxon>
        <taxon>Balneolia</taxon>
        <taxon>Balneolales</taxon>
        <taxon>Cyclonatronaceae</taxon>
        <taxon>Cyclonatronum</taxon>
    </lineage>
</organism>
<keyword evidence="1" id="KW-0472">Membrane</keyword>
<gene>
    <name evidence="2" type="ORF">CYPRO_1749</name>
</gene>
<evidence type="ECO:0000313" key="2">
    <source>
        <dbReference type="EMBL" id="AXJ00999.1"/>
    </source>
</evidence>
<keyword evidence="1" id="KW-1133">Transmembrane helix</keyword>
<protein>
    <recommendedName>
        <fullName evidence="4">Oxygen tolerance</fullName>
    </recommendedName>
</protein>
<evidence type="ECO:0008006" key="4">
    <source>
        <dbReference type="Google" id="ProtNLM"/>
    </source>
</evidence>
<dbReference type="AlphaFoldDB" id="A0A345UKJ7"/>
<accession>A0A345UKJ7</accession>
<proteinExistence type="predicted"/>
<dbReference type="KEGG" id="cprv:CYPRO_1749"/>
<evidence type="ECO:0000256" key="1">
    <source>
        <dbReference type="SAM" id="Phobius"/>
    </source>
</evidence>
<reference evidence="2 3" key="1">
    <citation type="submission" date="2018-03" db="EMBL/GenBank/DDBJ databases">
        <title>Phenotypic and genomic properties of Cyclonatronum proteinivorum gen. nov., sp. nov., a haloalkaliphilic bacteroidete from soda lakes possessing Na+-translocating rhodopsin.</title>
        <authorList>
            <person name="Toshchakov S.V."/>
            <person name="Korzhenkov A."/>
            <person name="Samarov N.I."/>
            <person name="Kublanov I.V."/>
            <person name="Muntyan M.S."/>
            <person name="Sorokin D.Y."/>
        </authorList>
    </citation>
    <scope>NUCLEOTIDE SEQUENCE [LARGE SCALE GENOMIC DNA]</scope>
    <source>
        <strain evidence="2 3">Omega</strain>
    </source>
</reference>